<feature type="transmembrane region" description="Helical" evidence="1">
    <location>
        <begin position="373"/>
        <end position="393"/>
    </location>
</feature>
<gene>
    <name evidence="3" type="ORF">PEPS_02820</name>
</gene>
<evidence type="ECO:0000313" key="3">
    <source>
        <dbReference type="EMBL" id="BDC98001.1"/>
    </source>
</evidence>
<feature type="transmembrane region" description="Helical" evidence="1">
    <location>
        <begin position="96"/>
        <end position="113"/>
    </location>
</feature>
<name>A0ABM7VAQ2_9BACT</name>
<feature type="transmembrane region" description="Helical" evidence="1">
    <location>
        <begin position="191"/>
        <end position="212"/>
    </location>
</feature>
<feature type="transmembrane region" description="Helical" evidence="1">
    <location>
        <begin position="63"/>
        <end position="84"/>
    </location>
</feature>
<proteinExistence type="predicted"/>
<dbReference type="Pfam" id="PF16980">
    <property type="entry name" value="CitMHS_2"/>
    <property type="match status" value="1"/>
</dbReference>
<sequence>MKKFIVFLLVSVLTVAGAVSQQAFATSAPNSAATTITADAHQHDDHQTVSADDGHHEADHHQAPAWTVIPFVLLLLMIATGPLFYEHFWHHHYPKVAVGLAALVVGYYLLVMGNTHGPVHAFFEYVQFIALLTGLYVASGGIMINVDRKGTPLANTALLLVGAVIANIIGTTGASMLLIRPFMRLNKQRIQPYHIVFFIFMVSNVGGCLTPIGDPPLFLGFLKGVPFFWTMTNNFDTWAFAIILLAGVFYFFDRHNNSKNELEAEMAYNEETINGGDATTTTVTTGNKKQVYSGKITFTGSKNFAWLFVVVAAVFLDPNVFDWVPAIHYDGQKMSFIREIIMLAAAFFSYKFADKKALEGNGFNFEPIREVAFIFIGIFGTMMPALELVGNFAKSPAGQAMINHNTLYWGTGALSGFLDNAPTYLNFLAASMASKGVELSSQADVQAFAAGTLHVGESSIFELTAISVAAVFFGAMTYIGNGPNFMVKSIAEQEGIKMPSFFGYIIRYSLPILFPILVLVWVLFFYYQVF</sequence>
<dbReference type="RefSeq" id="WP_338397446.1">
    <property type="nucleotide sequence ID" value="NZ_AP025292.1"/>
</dbReference>
<dbReference type="Proteomes" id="UP001354989">
    <property type="component" value="Chromosome"/>
</dbReference>
<dbReference type="InterPro" id="IPR031566">
    <property type="entry name" value="CitMHS_2"/>
</dbReference>
<protein>
    <submittedName>
        <fullName evidence="3">Citrate transporter</fullName>
    </submittedName>
</protein>
<keyword evidence="2" id="KW-0732">Signal</keyword>
<keyword evidence="1" id="KW-0812">Transmembrane</keyword>
<accession>A0ABM7VAQ2</accession>
<feature type="chain" id="PRO_5046490955" evidence="2">
    <location>
        <begin position="26"/>
        <end position="530"/>
    </location>
</feature>
<organism evidence="3 4">
    <name type="scientific">Persicobacter psychrovividus</name>
    <dbReference type="NCBI Taxonomy" id="387638"/>
    <lineage>
        <taxon>Bacteria</taxon>
        <taxon>Pseudomonadati</taxon>
        <taxon>Bacteroidota</taxon>
        <taxon>Cytophagia</taxon>
        <taxon>Cytophagales</taxon>
        <taxon>Persicobacteraceae</taxon>
        <taxon>Persicobacter</taxon>
    </lineage>
</organism>
<evidence type="ECO:0000256" key="2">
    <source>
        <dbReference type="SAM" id="SignalP"/>
    </source>
</evidence>
<feature type="transmembrane region" description="Helical" evidence="1">
    <location>
        <begin position="501"/>
        <end position="527"/>
    </location>
</feature>
<reference evidence="3 4" key="1">
    <citation type="submission" date="2021-12" db="EMBL/GenBank/DDBJ databases">
        <title>Genome sequencing of bacteria with rrn-lacking chromosome and rrn-plasmid.</title>
        <authorList>
            <person name="Anda M."/>
            <person name="Iwasaki W."/>
        </authorList>
    </citation>
    <scope>NUCLEOTIDE SEQUENCE [LARGE SCALE GENOMIC DNA]</scope>
    <source>
        <strain evidence="3 4">NBRC 101262</strain>
    </source>
</reference>
<feature type="signal peptide" evidence="2">
    <location>
        <begin position="1"/>
        <end position="25"/>
    </location>
</feature>
<feature type="transmembrane region" description="Helical" evidence="1">
    <location>
        <begin position="233"/>
        <end position="252"/>
    </location>
</feature>
<keyword evidence="4" id="KW-1185">Reference proteome</keyword>
<evidence type="ECO:0000313" key="4">
    <source>
        <dbReference type="Proteomes" id="UP001354989"/>
    </source>
</evidence>
<evidence type="ECO:0000256" key="1">
    <source>
        <dbReference type="SAM" id="Phobius"/>
    </source>
</evidence>
<dbReference type="EMBL" id="AP025292">
    <property type="protein sequence ID" value="BDC98001.1"/>
    <property type="molecule type" value="Genomic_DNA"/>
</dbReference>
<keyword evidence="1" id="KW-0472">Membrane</keyword>
<keyword evidence="1" id="KW-1133">Transmembrane helix</keyword>
<feature type="transmembrane region" description="Helical" evidence="1">
    <location>
        <begin position="460"/>
        <end position="481"/>
    </location>
</feature>
<feature type="transmembrane region" description="Helical" evidence="1">
    <location>
        <begin position="158"/>
        <end position="179"/>
    </location>
</feature>
<feature type="transmembrane region" description="Helical" evidence="1">
    <location>
        <begin position="304"/>
        <end position="324"/>
    </location>
</feature>